<dbReference type="GO" id="GO:0003908">
    <property type="term" value="F:methylated-DNA-[protein]-cysteine S-methyltransferase activity"/>
    <property type="evidence" value="ECO:0000318"/>
    <property type="project" value="GO_Central"/>
</dbReference>
<evidence type="ECO:0000313" key="23">
    <source>
        <dbReference type="Proteomes" id="UP000007110"/>
    </source>
</evidence>
<dbReference type="NCBIfam" id="TIGR00589">
    <property type="entry name" value="ogt"/>
    <property type="match status" value="1"/>
</dbReference>
<dbReference type="GO" id="GO:0032259">
    <property type="term" value="P:methylation"/>
    <property type="evidence" value="ECO:0007669"/>
    <property type="project" value="UniProtKB-KW"/>
</dbReference>
<dbReference type="InterPro" id="IPR014048">
    <property type="entry name" value="MethylDNA_cys_MeTrfase_DNA-bd"/>
</dbReference>
<dbReference type="RefSeq" id="XP_003729728.2">
    <property type="nucleotide sequence ID" value="XM_003729680.3"/>
</dbReference>
<evidence type="ECO:0000256" key="7">
    <source>
        <dbReference type="ARBA" id="ARBA00015377"/>
    </source>
</evidence>
<dbReference type="Gene3D" id="1.10.10.10">
    <property type="entry name" value="Winged helix-like DNA-binding domain superfamily/Winged helix DNA-binding domain"/>
    <property type="match status" value="1"/>
</dbReference>
<comment type="similarity">
    <text evidence="5">Belongs to the MGMT family.</text>
</comment>
<dbReference type="Pfam" id="PF01035">
    <property type="entry name" value="DNA_binding_1"/>
    <property type="match status" value="1"/>
</dbReference>
<evidence type="ECO:0000256" key="17">
    <source>
        <dbReference type="ARBA" id="ARBA00030795"/>
    </source>
</evidence>
<comment type="subcellular location">
    <subcellularLocation>
        <location evidence="4">Nucleus</location>
    </subcellularLocation>
</comment>
<keyword evidence="14" id="KW-0238">DNA-binding</keyword>
<dbReference type="FunFam" id="1.10.10.10:FF:000214">
    <property type="entry name" value="Methylated-DNA--protein-cysteine methyltransferase"/>
    <property type="match status" value="1"/>
</dbReference>
<reference evidence="23" key="1">
    <citation type="submission" date="2015-02" db="EMBL/GenBank/DDBJ databases">
        <title>Genome sequencing for Strongylocentrotus purpuratus.</title>
        <authorList>
            <person name="Murali S."/>
            <person name="Liu Y."/>
            <person name="Vee V."/>
            <person name="English A."/>
            <person name="Wang M."/>
            <person name="Skinner E."/>
            <person name="Han Y."/>
            <person name="Muzny D.M."/>
            <person name="Worley K.C."/>
            <person name="Gibbs R.A."/>
        </authorList>
    </citation>
    <scope>NUCLEOTIDE SEQUENCE</scope>
</reference>
<evidence type="ECO:0000256" key="4">
    <source>
        <dbReference type="ARBA" id="ARBA00004123"/>
    </source>
</evidence>
<dbReference type="EnsemblMetazoa" id="XM_003729680">
    <property type="protein sequence ID" value="XP_003729728"/>
    <property type="gene ID" value="LOC100889029"/>
</dbReference>
<comment type="cofactor">
    <cofactor evidence="2">
        <name>Zn(2+)</name>
        <dbReference type="ChEBI" id="CHEBI:29105"/>
    </cofactor>
</comment>
<dbReference type="SUPFAM" id="SSF46767">
    <property type="entry name" value="Methylated DNA-protein cysteine methyltransferase, C-terminal domain"/>
    <property type="match status" value="1"/>
</dbReference>
<dbReference type="EC" id="2.1.1.63" evidence="6"/>
<evidence type="ECO:0000259" key="21">
    <source>
        <dbReference type="Pfam" id="PF02870"/>
    </source>
</evidence>
<evidence type="ECO:0000256" key="12">
    <source>
        <dbReference type="ARBA" id="ARBA00022763"/>
    </source>
</evidence>
<dbReference type="CTD" id="4255"/>
<dbReference type="InterPro" id="IPR036388">
    <property type="entry name" value="WH-like_DNA-bd_sf"/>
</dbReference>
<dbReference type="PROSITE" id="PS51257">
    <property type="entry name" value="PROKAR_LIPOPROTEIN"/>
    <property type="match status" value="1"/>
</dbReference>
<evidence type="ECO:0000256" key="3">
    <source>
        <dbReference type="ARBA" id="ARBA00003317"/>
    </source>
</evidence>
<evidence type="ECO:0000256" key="5">
    <source>
        <dbReference type="ARBA" id="ARBA00008711"/>
    </source>
</evidence>
<evidence type="ECO:0000256" key="11">
    <source>
        <dbReference type="ARBA" id="ARBA00022723"/>
    </source>
</evidence>
<evidence type="ECO:0000256" key="10">
    <source>
        <dbReference type="ARBA" id="ARBA00022679"/>
    </source>
</evidence>
<protein>
    <recommendedName>
        <fullName evidence="7">Methylated-DNA--protein-cysteine methyltransferase</fullName>
        <ecNumber evidence="6">2.1.1.63</ecNumber>
    </recommendedName>
    <alternativeName>
        <fullName evidence="17">6-O-methylguanine-DNA methyltransferase</fullName>
    </alternativeName>
    <alternativeName>
        <fullName evidence="18">O-6-methylguanine-DNA-alkyltransferase</fullName>
    </alternativeName>
</protein>
<dbReference type="InParanoid" id="A0A7M7GHK7"/>
<evidence type="ECO:0000256" key="9">
    <source>
        <dbReference type="ARBA" id="ARBA00022603"/>
    </source>
</evidence>
<feature type="domain" description="Methylated-DNA-[protein]-cysteine S-methyltransferase DNA binding" evidence="20">
    <location>
        <begin position="99"/>
        <end position="181"/>
    </location>
</feature>
<dbReference type="Gene3D" id="3.30.160.70">
    <property type="entry name" value="Methylated DNA-protein cysteine methyltransferase domain"/>
    <property type="match status" value="1"/>
</dbReference>
<evidence type="ECO:0000256" key="19">
    <source>
        <dbReference type="ARBA" id="ARBA00049348"/>
    </source>
</evidence>
<dbReference type="InterPro" id="IPR036631">
    <property type="entry name" value="MGMT_N_sf"/>
</dbReference>
<accession>A0A7M7GHK7</accession>
<name>A0A7M7GHK7_STRPU</name>
<dbReference type="FunCoup" id="A0A7M7GHK7">
    <property type="interactions" value="3"/>
</dbReference>
<evidence type="ECO:0000256" key="16">
    <source>
        <dbReference type="ARBA" id="ARBA00023242"/>
    </source>
</evidence>
<evidence type="ECO:0000256" key="18">
    <source>
        <dbReference type="ARBA" id="ARBA00031621"/>
    </source>
</evidence>
<dbReference type="InterPro" id="IPR008332">
    <property type="entry name" value="MethylG_MeTrfase_N"/>
</dbReference>
<dbReference type="CDD" id="cd06445">
    <property type="entry name" value="ATase"/>
    <property type="match status" value="1"/>
</dbReference>
<reference evidence="22" key="2">
    <citation type="submission" date="2021-01" db="UniProtKB">
        <authorList>
            <consortium name="EnsemblMetazoa"/>
        </authorList>
    </citation>
    <scope>IDENTIFICATION</scope>
</reference>
<proteinExistence type="inferred from homology"/>
<dbReference type="SUPFAM" id="SSF53155">
    <property type="entry name" value="Methylated DNA-protein cysteine methyltransferase domain"/>
    <property type="match status" value="1"/>
</dbReference>
<keyword evidence="15" id="KW-0234">DNA repair</keyword>
<dbReference type="GO" id="GO:0006281">
    <property type="term" value="P:DNA repair"/>
    <property type="evidence" value="ECO:0000318"/>
    <property type="project" value="GO_Central"/>
</dbReference>
<evidence type="ECO:0000313" key="22">
    <source>
        <dbReference type="EnsemblMetazoa" id="XP_003729728"/>
    </source>
</evidence>
<dbReference type="GeneID" id="100889029"/>
<evidence type="ECO:0000256" key="2">
    <source>
        <dbReference type="ARBA" id="ARBA00001947"/>
    </source>
</evidence>
<evidence type="ECO:0000256" key="1">
    <source>
        <dbReference type="ARBA" id="ARBA00001286"/>
    </source>
</evidence>
<dbReference type="Pfam" id="PF02870">
    <property type="entry name" value="Methyltransf_1N"/>
    <property type="match status" value="1"/>
</dbReference>
<keyword evidence="10" id="KW-0808">Transferase</keyword>
<sequence length="183" mass="19604">MPSLKKAACDLATVVLATPIGHVTITGCEVGVHKICLTAAKTLPQQSTKIVEVHEEPSHWSASLKECSDWLKKYFENANTIKGLPLPPLHITEFKSDSFSSQVWTKLASDVPAGQTVTYGELAAMLDNPKGARAVGGAMRNNPTPLVVPCHRVLGSGGKLGGFMSDKGIVLKEWLLKHEGASY</sequence>
<organism evidence="22 23">
    <name type="scientific">Strongylocentrotus purpuratus</name>
    <name type="common">Purple sea urchin</name>
    <dbReference type="NCBI Taxonomy" id="7668"/>
    <lineage>
        <taxon>Eukaryota</taxon>
        <taxon>Metazoa</taxon>
        <taxon>Echinodermata</taxon>
        <taxon>Eleutherozoa</taxon>
        <taxon>Echinozoa</taxon>
        <taxon>Echinoidea</taxon>
        <taxon>Euechinoidea</taxon>
        <taxon>Echinacea</taxon>
        <taxon>Camarodonta</taxon>
        <taxon>Echinidea</taxon>
        <taxon>Strongylocentrotidae</taxon>
        <taxon>Strongylocentrotus</taxon>
    </lineage>
</organism>
<dbReference type="OrthoDB" id="1907495at2759"/>
<dbReference type="FunFam" id="3.30.160.70:FF:000001">
    <property type="entry name" value="Methylated-DNA--protein-cysteine methyltransferase"/>
    <property type="match status" value="1"/>
</dbReference>
<evidence type="ECO:0000259" key="20">
    <source>
        <dbReference type="Pfam" id="PF01035"/>
    </source>
</evidence>
<keyword evidence="11" id="KW-0479">Metal-binding</keyword>
<keyword evidence="12" id="KW-0227">DNA damage</keyword>
<comment type="catalytic activity">
    <reaction evidence="1">
        <text>a 4-O-methyl-thymidine in DNA + L-cysteinyl-[protein] = a thymidine in DNA + S-methyl-L-cysteinyl-[protein]</text>
        <dbReference type="Rhea" id="RHEA:53428"/>
        <dbReference type="Rhea" id="RHEA-COMP:10131"/>
        <dbReference type="Rhea" id="RHEA-COMP:10132"/>
        <dbReference type="Rhea" id="RHEA-COMP:13555"/>
        <dbReference type="Rhea" id="RHEA-COMP:13556"/>
        <dbReference type="ChEBI" id="CHEBI:29950"/>
        <dbReference type="ChEBI" id="CHEBI:82612"/>
        <dbReference type="ChEBI" id="CHEBI:137386"/>
        <dbReference type="ChEBI" id="CHEBI:137387"/>
        <dbReference type="EC" id="2.1.1.63"/>
    </reaction>
</comment>
<comment type="function">
    <text evidence="3">Involved in the cellular defense against the biological effects of O6-methylguanine (O6-MeG) and O4-methylthymine (O4-MeT) in DNA. Repairs the methylated nucleobase in DNA by stoichiometrically transferring the methyl group to a cysteine residue in the enzyme. This is a suicide reaction: the enzyme is irreversibly inactivated.</text>
</comment>
<dbReference type="PANTHER" id="PTHR46460">
    <property type="entry name" value="METHYLATED-DNA--PROTEIN-CYSTEINE METHYLTRANSFERASE"/>
    <property type="match status" value="1"/>
</dbReference>
<dbReference type="Proteomes" id="UP000007110">
    <property type="component" value="Unassembled WGS sequence"/>
</dbReference>
<dbReference type="PANTHER" id="PTHR46460:SF1">
    <property type="entry name" value="METHYLATED-DNA--PROTEIN-CYSTEINE METHYLTRANSFERASE"/>
    <property type="match status" value="1"/>
</dbReference>
<keyword evidence="23" id="KW-1185">Reference proteome</keyword>
<dbReference type="KEGG" id="spu:100889029"/>
<dbReference type="GO" id="GO:0005654">
    <property type="term" value="C:nucleoplasm"/>
    <property type="evidence" value="ECO:0000318"/>
    <property type="project" value="GO_Central"/>
</dbReference>
<keyword evidence="8" id="KW-0597">Phosphoprotein</keyword>
<evidence type="ECO:0000256" key="8">
    <source>
        <dbReference type="ARBA" id="ARBA00022553"/>
    </source>
</evidence>
<dbReference type="InterPro" id="IPR036217">
    <property type="entry name" value="MethylDNA_cys_MeTrfase_DNAb"/>
</dbReference>
<dbReference type="GO" id="GO:0003677">
    <property type="term" value="F:DNA binding"/>
    <property type="evidence" value="ECO:0007669"/>
    <property type="project" value="UniProtKB-KW"/>
</dbReference>
<keyword evidence="9" id="KW-0489">Methyltransferase</keyword>
<keyword evidence="16" id="KW-0539">Nucleus</keyword>
<dbReference type="GO" id="GO:0046872">
    <property type="term" value="F:metal ion binding"/>
    <property type="evidence" value="ECO:0007669"/>
    <property type="project" value="UniProtKB-KW"/>
</dbReference>
<evidence type="ECO:0000256" key="14">
    <source>
        <dbReference type="ARBA" id="ARBA00023125"/>
    </source>
</evidence>
<feature type="domain" description="Methylguanine DNA methyltransferase ribonuclease-like" evidence="21">
    <location>
        <begin position="16"/>
        <end position="87"/>
    </location>
</feature>
<dbReference type="PROSITE" id="PS00374">
    <property type="entry name" value="MGMT"/>
    <property type="match status" value="1"/>
</dbReference>
<comment type="catalytic activity">
    <reaction evidence="19">
        <text>a 6-O-methyl-2'-deoxyguanosine in DNA + L-cysteinyl-[protein] = S-methyl-L-cysteinyl-[protein] + a 2'-deoxyguanosine in DNA</text>
        <dbReference type="Rhea" id="RHEA:24000"/>
        <dbReference type="Rhea" id="RHEA-COMP:10131"/>
        <dbReference type="Rhea" id="RHEA-COMP:10132"/>
        <dbReference type="Rhea" id="RHEA-COMP:11367"/>
        <dbReference type="Rhea" id="RHEA-COMP:11368"/>
        <dbReference type="ChEBI" id="CHEBI:29950"/>
        <dbReference type="ChEBI" id="CHEBI:82612"/>
        <dbReference type="ChEBI" id="CHEBI:85445"/>
        <dbReference type="ChEBI" id="CHEBI:85448"/>
        <dbReference type="EC" id="2.1.1.63"/>
    </reaction>
</comment>
<evidence type="ECO:0000256" key="15">
    <source>
        <dbReference type="ARBA" id="ARBA00023204"/>
    </source>
</evidence>
<evidence type="ECO:0000256" key="6">
    <source>
        <dbReference type="ARBA" id="ARBA00011918"/>
    </source>
</evidence>
<dbReference type="AlphaFoldDB" id="A0A7M7GHK7"/>
<keyword evidence="13" id="KW-0862">Zinc</keyword>
<dbReference type="InterPro" id="IPR001497">
    <property type="entry name" value="MethylDNA_cys_MeTrfase_AS"/>
</dbReference>
<dbReference type="OMA" id="EPLAQCA"/>
<evidence type="ECO:0000256" key="13">
    <source>
        <dbReference type="ARBA" id="ARBA00022833"/>
    </source>
</evidence>